<reference evidence="1 2" key="1">
    <citation type="submission" date="2013-12" db="EMBL/GenBank/DDBJ databases">
        <authorList>
            <consortium name="DOE Joint Genome Institute"/>
            <person name="Eisen J."/>
            <person name="Huntemann M."/>
            <person name="Han J."/>
            <person name="Chen A."/>
            <person name="Kyrpides N."/>
            <person name="Mavromatis K."/>
            <person name="Markowitz V."/>
            <person name="Palaniappan K."/>
            <person name="Ivanova N."/>
            <person name="Schaumberg A."/>
            <person name="Pati A."/>
            <person name="Liolios K."/>
            <person name="Nordberg H.P."/>
            <person name="Cantor M.N."/>
            <person name="Hua S.X."/>
            <person name="Woyke T."/>
        </authorList>
    </citation>
    <scope>NUCLEOTIDE SEQUENCE [LARGE SCALE GENOMIC DNA]</scope>
    <source>
        <strain evidence="2">DSM 19437</strain>
    </source>
</reference>
<name>W0F830_9BACT</name>
<dbReference type="HOGENOM" id="CLU_2955880_0_0_10"/>
<keyword evidence="2" id="KW-1185">Reference proteome</keyword>
<organism evidence="1 2">
    <name type="scientific">Niabella soli DSM 19437</name>
    <dbReference type="NCBI Taxonomy" id="929713"/>
    <lineage>
        <taxon>Bacteria</taxon>
        <taxon>Pseudomonadati</taxon>
        <taxon>Bacteroidota</taxon>
        <taxon>Chitinophagia</taxon>
        <taxon>Chitinophagales</taxon>
        <taxon>Chitinophagaceae</taxon>
        <taxon>Niabella</taxon>
    </lineage>
</organism>
<dbReference type="KEGG" id="nso:NIASO_17910"/>
<proteinExistence type="predicted"/>
<protein>
    <submittedName>
        <fullName evidence="1">Uncharacterized protein</fullName>
    </submittedName>
</protein>
<accession>W0F830</accession>
<dbReference type="STRING" id="929713.NIASO_17910"/>
<gene>
    <name evidence="1" type="ORF">NIASO_17910</name>
</gene>
<dbReference type="Proteomes" id="UP000003586">
    <property type="component" value="Chromosome"/>
</dbReference>
<evidence type="ECO:0000313" key="1">
    <source>
        <dbReference type="EMBL" id="AHF17973.1"/>
    </source>
</evidence>
<dbReference type="EMBL" id="CP007035">
    <property type="protein sequence ID" value="AHF17973.1"/>
    <property type="molecule type" value="Genomic_DNA"/>
</dbReference>
<sequence length="59" mass="6751">MPGREPGIRFPKNRESLEPAATLVFGSLQGIKATKPPKKEMELGYRMRLPAKNELYFLF</sequence>
<evidence type="ECO:0000313" key="2">
    <source>
        <dbReference type="Proteomes" id="UP000003586"/>
    </source>
</evidence>
<dbReference type="AlphaFoldDB" id="W0F830"/>